<gene>
    <name evidence="9" type="ORF">XYLVIOL_LOCUS5292</name>
</gene>
<comment type="subcellular location">
    <subcellularLocation>
        <location evidence="1">Cell projection</location>
        <location evidence="1">Cilium</location>
    </subcellularLocation>
</comment>
<organism evidence="9 10">
    <name type="scientific">Xylocopa violacea</name>
    <name type="common">Violet carpenter bee</name>
    <name type="synonym">Apis violacea</name>
    <dbReference type="NCBI Taxonomy" id="135666"/>
    <lineage>
        <taxon>Eukaryota</taxon>
        <taxon>Metazoa</taxon>
        <taxon>Ecdysozoa</taxon>
        <taxon>Arthropoda</taxon>
        <taxon>Hexapoda</taxon>
        <taxon>Insecta</taxon>
        <taxon>Pterygota</taxon>
        <taxon>Neoptera</taxon>
        <taxon>Endopterygota</taxon>
        <taxon>Hymenoptera</taxon>
        <taxon>Apocrita</taxon>
        <taxon>Aculeata</taxon>
        <taxon>Apoidea</taxon>
        <taxon>Anthophila</taxon>
        <taxon>Apidae</taxon>
        <taxon>Xylocopa</taxon>
        <taxon>Xylocopa</taxon>
    </lineage>
</organism>
<evidence type="ECO:0000313" key="10">
    <source>
        <dbReference type="Proteomes" id="UP001642520"/>
    </source>
</evidence>
<evidence type="ECO:0000256" key="3">
    <source>
        <dbReference type="ARBA" id="ARBA00014087"/>
    </source>
</evidence>
<reference evidence="9 10" key="1">
    <citation type="submission" date="2024-08" db="EMBL/GenBank/DDBJ databases">
        <authorList>
            <person name="Will J Nash"/>
            <person name="Angela Man"/>
            <person name="Seanna McTaggart"/>
            <person name="Kendall Baker"/>
            <person name="Tom Barker"/>
            <person name="Leah Catchpole"/>
            <person name="Alex Durrant"/>
            <person name="Karim Gharbi"/>
            <person name="Naomi Irish"/>
            <person name="Gemy Kaithakottil"/>
            <person name="Debby Ku"/>
            <person name="Aaliyah Providence"/>
            <person name="Felix Shaw"/>
            <person name="David Swarbreck"/>
            <person name="Chris Watkins"/>
            <person name="Ann M. McCartney"/>
            <person name="Giulio Formenti"/>
            <person name="Alice Mouton"/>
            <person name="Noel Vella"/>
            <person name="Bjorn M von Reumont"/>
            <person name="Adriana Vella"/>
            <person name="Wilfried Haerty"/>
        </authorList>
    </citation>
    <scope>NUCLEOTIDE SEQUENCE [LARGE SCALE GENOMIC DNA]</scope>
</reference>
<feature type="coiled-coil region" evidence="7">
    <location>
        <begin position="33"/>
        <end position="99"/>
    </location>
</feature>
<accession>A0ABP1NRJ8</accession>
<keyword evidence="4 7" id="KW-0175">Coiled coil</keyword>
<feature type="coiled-coil region" evidence="7">
    <location>
        <begin position="139"/>
        <end position="177"/>
    </location>
</feature>
<feature type="coiled-coil region" evidence="7">
    <location>
        <begin position="307"/>
        <end position="348"/>
    </location>
</feature>
<sequence length="476" mass="56042">MQRARKKKGKGKRKKVKKKCMDERETLSYEQEILDKNRQLARLRSRNEELEEEAELTKEKFRQLEEDRSDVIAYLKRSLEEKIDESKELSEKLSALEELRKDELTAYRKKEEAMRLEFRTMESNLSAEVKLAAGKLNALEDWRLARLDLMQKFEKQEKEMEEQEKRHKEELYEAEKSVIVGKAMLQKEMKEQLQILSERLLKAVTLRITDVMNRAIRENVALNRDLDKLLKTSRELETINNERKKNEQTLRLKCELFEDESDIMLNKTLKQKDAIHQIVEEFQLLIAYYGEIERFNTRLRGLQMILEDIIKQKDEKLNKEIKQYEQNILVAREENRQLVEIIRKQEKQLEVLTSVLNDASTFLDEALQIAEEAYNNKQCLGCMGPKMLRTLLEILQTETITSAIDYTASEIDNFNCKYTMGCLGLIEPIKEKEDIKAEKMDDISKVEEEESVKSLEQVPSCLLSDISSSILSPKEE</sequence>
<dbReference type="Proteomes" id="UP001642520">
    <property type="component" value="Unassembled WGS sequence"/>
</dbReference>
<evidence type="ECO:0000256" key="4">
    <source>
        <dbReference type="ARBA" id="ARBA00023054"/>
    </source>
</evidence>
<dbReference type="InterPro" id="IPR038844">
    <property type="entry name" value="CFAP157"/>
</dbReference>
<keyword evidence="10" id="KW-1185">Reference proteome</keyword>
<proteinExistence type="inferred from homology"/>
<comment type="caution">
    <text evidence="9">The sequence shown here is derived from an EMBL/GenBank/DDBJ whole genome shotgun (WGS) entry which is preliminary data.</text>
</comment>
<dbReference type="PANTHER" id="PTHR31954">
    <property type="entry name" value="CILIA- AND FLAGELLA-ASSOCIATED PROTEIN 157"/>
    <property type="match status" value="1"/>
</dbReference>
<evidence type="ECO:0000313" key="9">
    <source>
        <dbReference type="EMBL" id="CAL7941970.1"/>
    </source>
</evidence>
<dbReference type="EMBL" id="CAXAJV020001292">
    <property type="protein sequence ID" value="CAL7941970.1"/>
    <property type="molecule type" value="Genomic_DNA"/>
</dbReference>
<feature type="coiled-coil region" evidence="7">
    <location>
        <begin position="212"/>
        <end position="249"/>
    </location>
</feature>
<feature type="compositionally biased region" description="Basic residues" evidence="8">
    <location>
        <begin position="1"/>
        <end position="18"/>
    </location>
</feature>
<feature type="region of interest" description="Disordered" evidence="8">
    <location>
        <begin position="1"/>
        <end position="22"/>
    </location>
</feature>
<dbReference type="PANTHER" id="PTHR31954:SF1">
    <property type="entry name" value="CILIA- AND FLAGELLA-ASSOCIATED PROTEIN 157"/>
    <property type="match status" value="1"/>
</dbReference>
<keyword evidence="6" id="KW-0966">Cell projection</keyword>
<evidence type="ECO:0000256" key="7">
    <source>
        <dbReference type="SAM" id="Coils"/>
    </source>
</evidence>
<evidence type="ECO:0000256" key="5">
    <source>
        <dbReference type="ARBA" id="ARBA00023069"/>
    </source>
</evidence>
<evidence type="ECO:0000256" key="6">
    <source>
        <dbReference type="ARBA" id="ARBA00023273"/>
    </source>
</evidence>
<comment type="similarity">
    <text evidence="2">Belongs to the CFAP157 family.</text>
</comment>
<name>A0ABP1NRJ8_XYLVO</name>
<keyword evidence="5" id="KW-0969">Cilium</keyword>
<evidence type="ECO:0000256" key="1">
    <source>
        <dbReference type="ARBA" id="ARBA00004138"/>
    </source>
</evidence>
<protein>
    <recommendedName>
        <fullName evidence="3">Cilia- and flagella-associated protein 157</fullName>
    </recommendedName>
</protein>
<evidence type="ECO:0000256" key="2">
    <source>
        <dbReference type="ARBA" id="ARBA00010841"/>
    </source>
</evidence>
<evidence type="ECO:0000256" key="8">
    <source>
        <dbReference type="SAM" id="MobiDB-lite"/>
    </source>
</evidence>